<gene>
    <name evidence="4" type="ORF">A8806_101561</name>
</gene>
<dbReference type="PANTHER" id="PTHR18964">
    <property type="entry name" value="ROK (REPRESSOR, ORF, KINASE) FAMILY"/>
    <property type="match status" value="1"/>
</dbReference>
<organism evidence="4 5">
    <name type="scientific">Faecalicatena orotica</name>
    <dbReference type="NCBI Taxonomy" id="1544"/>
    <lineage>
        <taxon>Bacteria</taxon>
        <taxon>Bacillati</taxon>
        <taxon>Bacillota</taxon>
        <taxon>Clostridia</taxon>
        <taxon>Lachnospirales</taxon>
        <taxon>Lachnospiraceae</taxon>
        <taxon>Faecalicatena</taxon>
    </lineage>
</organism>
<proteinExistence type="inferred from homology"/>
<dbReference type="Gene3D" id="1.10.10.10">
    <property type="entry name" value="Winged helix-like DNA-binding domain superfamily/Winged helix DNA-binding domain"/>
    <property type="match status" value="1"/>
</dbReference>
<evidence type="ECO:0000256" key="1">
    <source>
        <dbReference type="ARBA" id="ARBA00002486"/>
    </source>
</evidence>
<dbReference type="PANTHER" id="PTHR18964:SF149">
    <property type="entry name" value="BIFUNCTIONAL UDP-N-ACETYLGLUCOSAMINE 2-EPIMERASE_N-ACETYLMANNOSAMINE KINASE"/>
    <property type="match status" value="1"/>
</dbReference>
<evidence type="ECO:0000256" key="3">
    <source>
        <dbReference type="ARBA" id="ARBA00022629"/>
    </source>
</evidence>
<evidence type="ECO:0000313" key="4">
    <source>
        <dbReference type="EMBL" id="PWJ32273.1"/>
    </source>
</evidence>
<dbReference type="SUPFAM" id="SSF53067">
    <property type="entry name" value="Actin-like ATPase domain"/>
    <property type="match status" value="1"/>
</dbReference>
<dbReference type="Pfam" id="PF00480">
    <property type="entry name" value="ROK"/>
    <property type="match status" value="1"/>
</dbReference>
<comment type="similarity">
    <text evidence="2">Belongs to the ROK (NagC/XylR) family.</text>
</comment>
<keyword evidence="4" id="KW-0808">Transferase</keyword>
<dbReference type="Proteomes" id="UP000245845">
    <property type="component" value="Unassembled WGS sequence"/>
</dbReference>
<keyword evidence="4" id="KW-0418">Kinase</keyword>
<sequence length="367" mass="40348">MKRFMNQEYMKHENCIDIFHLIREEKQITRKQIEAVTGMSWGAVSNITARLIGNGFVTEQKPDGNTGPGRTPSYLEVDGSRYCTLGIDVNITGMKAALVNLKSETLKTWNCPTCYSSKEQLLGCINRILDQALTDEESKKFEIIGIGAAMQGVVDAENGISVSIAQCGGWDSVPLAALLEERYGIPVWLEHDPNCILHAYAETNEVQNAILLRIDRGIGMAVMLDAVILKGTGRFEIAHTLAAWDKDTDSFKDRGCLEAYASVNGLEKLSGRTLESLIEAAGAGETQAKALFEDMGTKLGISIYNMRKIFHITDIILCGELMESERFFMEPVTRINDRAAFSITDAGCACYGAAAMALNQAVRKIKL</sequence>
<protein>
    <submittedName>
        <fullName evidence="4">Putative NBD/HSP70 family sugar kinase</fullName>
    </submittedName>
</protein>
<dbReference type="RefSeq" id="WP_109729624.1">
    <property type="nucleotide sequence ID" value="NZ_BAAACK010000007.1"/>
</dbReference>
<dbReference type="GO" id="GO:0042732">
    <property type="term" value="P:D-xylose metabolic process"/>
    <property type="evidence" value="ECO:0007669"/>
    <property type="project" value="UniProtKB-KW"/>
</dbReference>
<dbReference type="InterPro" id="IPR036390">
    <property type="entry name" value="WH_DNA-bd_sf"/>
</dbReference>
<evidence type="ECO:0000313" key="5">
    <source>
        <dbReference type="Proteomes" id="UP000245845"/>
    </source>
</evidence>
<dbReference type="AlphaFoldDB" id="A0A2Y9BCV0"/>
<keyword evidence="3" id="KW-0859">Xylose metabolism</keyword>
<reference evidence="4 5" key="1">
    <citation type="submission" date="2018-05" db="EMBL/GenBank/DDBJ databases">
        <title>The Hungate 1000. A catalogue of reference genomes from the rumen microbiome.</title>
        <authorList>
            <person name="Kelly W."/>
        </authorList>
    </citation>
    <scope>NUCLEOTIDE SEQUENCE [LARGE SCALE GENOMIC DNA]</scope>
    <source>
        <strain evidence="4 5">NLAE-zl-C242</strain>
    </source>
</reference>
<accession>A0A2Y9BCV0</accession>
<dbReference type="EMBL" id="QGDL01000001">
    <property type="protein sequence ID" value="PWJ32273.1"/>
    <property type="molecule type" value="Genomic_DNA"/>
</dbReference>
<dbReference type="InterPro" id="IPR036388">
    <property type="entry name" value="WH-like_DNA-bd_sf"/>
</dbReference>
<dbReference type="Gene3D" id="3.30.420.40">
    <property type="match status" value="2"/>
</dbReference>
<dbReference type="SUPFAM" id="SSF46785">
    <property type="entry name" value="Winged helix' DNA-binding domain"/>
    <property type="match status" value="1"/>
</dbReference>
<dbReference type="InterPro" id="IPR000600">
    <property type="entry name" value="ROK"/>
</dbReference>
<name>A0A2Y9BCV0_9FIRM</name>
<comment type="caution">
    <text evidence="4">The sequence shown here is derived from an EMBL/GenBank/DDBJ whole genome shotgun (WGS) entry which is preliminary data.</text>
</comment>
<dbReference type="InterPro" id="IPR043129">
    <property type="entry name" value="ATPase_NBD"/>
</dbReference>
<keyword evidence="3" id="KW-0119">Carbohydrate metabolism</keyword>
<keyword evidence="5" id="KW-1185">Reference proteome</keyword>
<evidence type="ECO:0000256" key="2">
    <source>
        <dbReference type="ARBA" id="ARBA00006479"/>
    </source>
</evidence>
<comment type="function">
    <text evidence="1">Transcriptional repressor of xylose-utilizing enzymes.</text>
</comment>
<dbReference type="OrthoDB" id="9796533at2"/>
<dbReference type="GO" id="GO:0016301">
    <property type="term" value="F:kinase activity"/>
    <property type="evidence" value="ECO:0007669"/>
    <property type="project" value="UniProtKB-KW"/>
</dbReference>